<dbReference type="InterPro" id="IPR014756">
    <property type="entry name" value="Ig_E-set"/>
</dbReference>
<dbReference type="EMBL" id="BLIN01000003">
    <property type="protein sequence ID" value="GFE06210.1"/>
    <property type="molecule type" value="Genomic_DNA"/>
</dbReference>
<feature type="domain" description="IPT/TIG" evidence="1">
    <location>
        <begin position="217"/>
        <end position="299"/>
    </location>
</feature>
<dbReference type="GO" id="GO:0017154">
    <property type="term" value="F:semaphorin receptor activity"/>
    <property type="evidence" value="ECO:0007669"/>
    <property type="project" value="InterPro"/>
</dbReference>
<proteinExistence type="predicted"/>
<evidence type="ECO:0000313" key="3">
    <source>
        <dbReference type="Proteomes" id="UP000435837"/>
    </source>
</evidence>
<dbReference type="InterPro" id="IPR032109">
    <property type="entry name" value="Big_3_5"/>
</dbReference>
<dbReference type="PANTHER" id="PTHR22625:SF70">
    <property type="entry name" value="PLEXIN A, ISOFORM A"/>
    <property type="match status" value="1"/>
</dbReference>
<dbReference type="SUPFAM" id="SSF81296">
    <property type="entry name" value="E set domains"/>
    <property type="match status" value="3"/>
</dbReference>
<dbReference type="GO" id="GO:0005975">
    <property type="term" value="P:carbohydrate metabolic process"/>
    <property type="evidence" value="ECO:0007669"/>
    <property type="project" value="UniProtKB-ARBA"/>
</dbReference>
<feature type="domain" description="IPT/TIG" evidence="1">
    <location>
        <begin position="52"/>
        <end position="132"/>
    </location>
</feature>
<dbReference type="CDD" id="cd00102">
    <property type="entry name" value="IPT"/>
    <property type="match status" value="3"/>
</dbReference>
<dbReference type="SMART" id="SM00429">
    <property type="entry name" value="IPT"/>
    <property type="match status" value="3"/>
</dbReference>
<dbReference type="Gene3D" id="2.60.40.10">
    <property type="entry name" value="Immunoglobulins"/>
    <property type="match status" value="6"/>
</dbReference>
<dbReference type="InterPro" id="IPR002909">
    <property type="entry name" value="IPT_dom"/>
</dbReference>
<dbReference type="OrthoDB" id="4000226at2"/>
<protein>
    <recommendedName>
        <fullName evidence="1">IPT/TIG domain-containing protein</fullName>
    </recommendedName>
</protein>
<gene>
    <name evidence="2" type="ORF">Scani_24780</name>
</gene>
<dbReference type="PANTHER" id="PTHR22625">
    <property type="entry name" value="PLEXIN"/>
    <property type="match status" value="1"/>
</dbReference>
<dbReference type="Proteomes" id="UP000435837">
    <property type="component" value="Unassembled WGS sequence"/>
</dbReference>
<dbReference type="RefSeq" id="WP_159473544.1">
    <property type="nucleotide sequence ID" value="NZ_BAAATH010000002.1"/>
</dbReference>
<dbReference type="InterPro" id="IPR031148">
    <property type="entry name" value="Plexin"/>
</dbReference>
<reference evidence="2 3" key="1">
    <citation type="submission" date="2019-12" db="EMBL/GenBank/DDBJ databases">
        <title>Whole genome shotgun sequence of Streptomyces caniferus NBRC 15389.</title>
        <authorList>
            <person name="Ichikawa N."/>
            <person name="Kimura A."/>
            <person name="Kitahashi Y."/>
            <person name="Komaki H."/>
            <person name="Tamura T."/>
        </authorList>
    </citation>
    <scope>NUCLEOTIDE SEQUENCE [LARGE SCALE GENOMIC DNA]</scope>
    <source>
        <strain evidence="2 3">NBRC 15389</strain>
    </source>
</reference>
<dbReference type="Pfam" id="PF16640">
    <property type="entry name" value="Big_3_5"/>
    <property type="match status" value="3"/>
</dbReference>
<accession>A0A640S4Y0</accession>
<sequence>MLRTTADRADLPRALDSSMLLHALPGALARTATAPGLLRRTDLAGRADVPGLQSLSGIFPDQGSYRGGTLVTIVGRHFTGATAVYFGARRAAAFSVLDDRTIVAVTPSGSGAVPVTVTTPGGSARIGYFSYLYWPVISRLIPSAGPVGGGNVVELVGANLSTALLVHFGDAIAFPTAVSEGQLLVTAPPVAGPGTVPVYVTTIGGVSNQLPYTYAAVPSVTGVSPSTGPIAGGTTLVVSGTGLSRVTSVTVGGVPAVSFRAYSDTLLVVVTPPGTPGPADLVITTPGGSVTVSGGFGYQAPTETAVSSAPAPSAVGEAVTFTAVVTGVPPTTGTPTGTVTFDFGDGSAPVPATLTGGTASVGHVYTAPSGTPYEVTVSYGGDVFFTPSTGTDTQVVEAASTTTTVQTSPDPSLAGQAVTLVARVSPVPPGDGAPAGTVTFDFGDGSPTVTAPLSGGAATVTHAYADAAEDPYAVTAAYSGDGNFTASTGTDTQTVQQAASATDVSLAPSPSVAGQPVTVTATVTTVPPGAGTPTGIVTFTFGDGTGSATAPVSAGVATVTHTYTGTTGSPFTIAASYGGNDSFAVSSGTDTQTVNRATTSTVVVSTPNPSTTGDQVTVTATVTAVAPGTGTPTGTVTLAIAGRTPRP</sequence>
<comment type="caution">
    <text evidence="2">The sequence shown here is derived from an EMBL/GenBank/DDBJ whole genome shotgun (WGS) entry which is preliminary data.</text>
</comment>
<dbReference type="AlphaFoldDB" id="A0A640S4Y0"/>
<name>A0A640S4Y0_9ACTN</name>
<evidence type="ECO:0000259" key="1">
    <source>
        <dbReference type="SMART" id="SM00429"/>
    </source>
</evidence>
<feature type="domain" description="IPT/TIG" evidence="1">
    <location>
        <begin position="134"/>
        <end position="215"/>
    </location>
</feature>
<evidence type="ECO:0000313" key="2">
    <source>
        <dbReference type="EMBL" id="GFE06210.1"/>
    </source>
</evidence>
<dbReference type="InterPro" id="IPR013783">
    <property type="entry name" value="Ig-like_fold"/>
</dbReference>
<dbReference type="Pfam" id="PF01833">
    <property type="entry name" value="TIG"/>
    <property type="match status" value="3"/>
</dbReference>
<organism evidence="2 3">
    <name type="scientific">Streptomyces caniferus</name>
    <dbReference type="NCBI Taxonomy" id="285557"/>
    <lineage>
        <taxon>Bacteria</taxon>
        <taxon>Bacillati</taxon>
        <taxon>Actinomycetota</taxon>
        <taxon>Actinomycetes</taxon>
        <taxon>Kitasatosporales</taxon>
        <taxon>Streptomycetaceae</taxon>
        <taxon>Streptomyces</taxon>
    </lineage>
</organism>